<proteinExistence type="predicted"/>
<comment type="caution">
    <text evidence="2">The sequence shown here is derived from an EMBL/GenBank/DDBJ whole genome shotgun (WGS) entry which is preliminary data.</text>
</comment>
<name>A0ABR2WHD9_9FUNG</name>
<protein>
    <submittedName>
        <fullName evidence="2">Uncharacterized protein</fullName>
    </submittedName>
</protein>
<accession>A0ABR2WHD9</accession>
<sequence>MFLLLPRFTPSENTTHTSKDPKRIDEKINCLSNQLQLYSHQGNIISKEEYKYHQWVIQQHRAMLAYNPRTNFVVDDKGKAHSKSPIKSSGRLKAHAENPLSH</sequence>
<feature type="region of interest" description="Disordered" evidence="1">
    <location>
        <begin position="1"/>
        <end position="21"/>
    </location>
</feature>
<feature type="region of interest" description="Disordered" evidence="1">
    <location>
        <begin position="75"/>
        <end position="102"/>
    </location>
</feature>
<reference evidence="2 3" key="1">
    <citation type="submission" date="2023-04" db="EMBL/GenBank/DDBJ databases">
        <title>Genome of Basidiobolus ranarum AG-B5.</title>
        <authorList>
            <person name="Stajich J.E."/>
            <person name="Carter-House D."/>
            <person name="Gryganskyi A."/>
        </authorList>
    </citation>
    <scope>NUCLEOTIDE SEQUENCE [LARGE SCALE GENOMIC DNA]</scope>
    <source>
        <strain evidence="2 3">AG-B5</strain>
    </source>
</reference>
<evidence type="ECO:0000256" key="1">
    <source>
        <dbReference type="SAM" id="MobiDB-lite"/>
    </source>
</evidence>
<dbReference type="EMBL" id="JASJQH010001754">
    <property type="protein sequence ID" value="KAK9760846.1"/>
    <property type="molecule type" value="Genomic_DNA"/>
</dbReference>
<keyword evidence="3" id="KW-1185">Reference proteome</keyword>
<dbReference type="Proteomes" id="UP001479436">
    <property type="component" value="Unassembled WGS sequence"/>
</dbReference>
<evidence type="ECO:0000313" key="3">
    <source>
        <dbReference type="Proteomes" id="UP001479436"/>
    </source>
</evidence>
<evidence type="ECO:0000313" key="2">
    <source>
        <dbReference type="EMBL" id="KAK9760846.1"/>
    </source>
</evidence>
<organism evidence="2 3">
    <name type="scientific">Basidiobolus ranarum</name>
    <dbReference type="NCBI Taxonomy" id="34480"/>
    <lineage>
        <taxon>Eukaryota</taxon>
        <taxon>Fungi</taxon>
        <taxon>Fungi incertae sedis</taxon>
        <taxon>Zoopagomycota</taxon>
        <taxon>Entomophthoromycotina</taxon>
        <taxon>Basidiobolomycetes</taxon>
        <taxon>Basidiobolales</taxon>
        <taxon>Basidiobolaceae</taxon>
        <taxon>Basidiobolus</taxon>
    </lineage>
</organism>
<gene>
    <name evidence="2" type="ORF">K7432_014724</name>
</gene>